<comment type="caution">
    <text evidence="2">The sequence shown here is derived from an EMBL/GenBank/DDBJ whole genome shotgun (WGS) entry which is preliminary data.</text>
</comment>
<dbReference type="Gene3D" id="3.40.1400.10">
    <property type="entry name" value="Sugar-phosphate isomerase, RpiB/LacA/LacB"/>
    <property type="match status" value="1"/>
</dbReference>
<evidence type="ECO:0000313" key="2">
    <source>
        <dbReference type="EMBL" id="PIS15100.1"/>
    </source>
</evidence>
<sequence>MNMKIYLAADHRGFKFKEKIKAWLGKRGYQVVDLGNNRYDPDDDYPDFAQKLGFRMAAAGNRLARQGKQAFTSSPKITRPPLGKDQDGGILFCGSGIGVDIVANRFAGIRCGLGFNERQVEGGRRDDDINCLALPADFLNWEEIKKIVAIFLKTKFDGKASHRRRIRKIDSR</sequence>
<dbReference type="InterPro" id="IPR003500">
    <property type="entry name" value="RpiB_LacA_LacB"/>
</dbReference>
<dbReference type="PANTHER" id="PTHR30345:SF0">
    <property type="entry name" value="DNA DAMAGE-REPAIR_TOLERATION PROTEIN DRT102"/>
    <property type="match status" value="1"/>
</dbReference>
<dbReference type="PANTHER" id="PTHR30345">
    <property type="entry name" value="RIBOSE-5-PHOSPHATE ISOMERASE B"/>
    <property type="match status" value="1"/>
</dbReference>
<organism evidence="2 3">
    <name type="scientific">Candidatus Shapirobacteria bacterium CG09_land_8_20_14_0_10_38_17</name>
    <dbReference type="NCBI Taxonomy" id="1974884"/>
    <lineage>
        <taxon>Bacteria</taxon>
        <taxon>Candidatus Shapironibacteriota</taxon>
    </lineage>
</organism>
<protein>
    <recommendedName>
        <fullName evidence="4">Ribose-5-phosphate isomerase</fullName>
    </recommendedName>
</protein>
<evidence type="ECO:0000256" key="1">
    <source>
        <dbReference type="ARBA" id="ARBA00008754"/>
    </source>
</evidence>
<accession>A0A2H0WR27</accession>
<evidence type="ECO:0008006" key="4">
    <source>
        <dbReference type="Google" id="ProtNLM"/>
    </source>
</evidence>
<dbReference type="GO" id="GO:0016861">
    <property type="term" value="F:intramolecular oxidoreductase activity, interconverting aldoses and ketoses"/>
    <property type="evidence" value="ECO:0007669"/>
    <property type="project" value="UniProtKB-ARBA"/>
</dbReference>
<reference evidence="3" key="1">
    <citation type="submission" date="2017-09" db="EMBL/GenBank/DDBJ databases">
        <title>Depth-based differentiation of microbial function through sediment-hosted aquifers and enrichment of novel symbionts in the deep terrestrial subsurface.</title>
        <authorList>
            <person name="Probst A.J."/>
            <person name="Ladd B."/>
            <person name="Jarett J.K."/>
            <person name="Geller-Mcgrath D.E."/>
            <person name="Sieber C.M.K."/>
            <person name="Emerson J.B."/>
            <person name="Anantharaman K."/>
            <person name="Thomas B.C."/>
            <person name="Malmstrom R."/>
            <person name="Stieglmeier M."/>
            <person name="Klingl A."/>
            <person name="Woyke T."/>
            <person name="Ryan C.M."/>
            <person name="Banfield J.F."/>
        </authorList>
    </citation>
    <scope>NUCLEOTIDE SEQUENCE [LARGE SCALE GENOMIC DNA]</scope>
</reference>
<dbReference type="SUPFAM" id="SSF89623">
    <property type="entry name" value="Ribose/Galactose isomerase RpiB/AlsB"/>
    <property type="match status" value="2"/>
</dbReference>
<dbReference type="Pfam" id="PF02502">
    <property type="entry name" value="LacAB_rpiB"/>
    <property type="match status" value="2"/>
</dbReference>
<comment type="similarity">
    <text evidence="1">Belongs to the LacAB/RpiB family.</text>
</comment>
<name>A0A2H0WR27_9BACT</name>
<dbReference type="AlphaFoldDB" id="A0A2H0WR27"/>
<dbReference type="InterPro" id="IPR036569">
    <property type="entry name" value="RpiB_LacA_LacB_sf"/>
</dbReference>
<gene>
    <name evidence="2" type="ORF">COT63_01750</name>
</gene>
<evidence type="ECO:0000313" key="3">
    <source>
        <dbReference type="Proteomes" id="UP000231282"/>
    </source>
</evidence>
<dbReference type="GO" id="GO:0005975">
    <property type="term" value="P:carbohydrate metabolic process"/>
    <property type="evidence" value="ECO:0007669"/>
    <property type="project" value="InterPro"/>
</dbReference>
<dbReference type="Proteomes" id="UP000231282">
    <property type="component" value="Unassembled WGS sequence"/>
</dbReference>
<dbReference type="EMBL" id="PEZH01000032">
    <property type="protein sequence ID" value="PIS15100.1"/>
    <property type="molecule type" value="Genomic_DNA"/>
</dbReference>
<dbReference type="PIRSF" id="PIRSF005384">
    <property type="entry name" value="RpiB_LacA_B"/>
    <property type="match status" value="1"/>
</dbReference>
<proteinExistence type="inferred from homology"/>